<feature type="region of interest" description="Disordered" evidence="1">
    <location>
        <begin position="1"/>
        <end position="38"/>
    </location>
</feature>
<dbReference type="Pfam" id="PF13575">
    <property type="entry name" value="DUF4135"/>
    <property type="match status" value="1"/>
</dbReference>
<dbReference type="InterPro" id="IPR017146">
    <property type="entry name" value="Lanti_2_LanM"/>
</dbReference>
<feature type="compositionally biased region" description="Basic and acidic residues" evidence="1">
    <location>
        <begin position="1"/>
        <end position="11"/>
    </location>
</feature>
<dbReference type="Proteomes" id="UP000831768">
    <property type="component" value="Chromosome"/>
</dbReference>
<protein>
    <submittedName>
        <fullName evidence="3">Type 2 lanthipeptide synthetase LanM family protein</fullName>
    </submittedName>
</protein>
<keyword evidence="4" id="KW-1185">Reference proteome</keyword>
<dbReference type="KEGG" id="haad:MW046_07445"/>
<dbReference type="SMART" id="SM01260">
    <property type="entry name" value="LANC_like"/>
    <property type="match status" value="1"/>
</dbReference>
<evidence type="ECO:0000313" key="4">
    <source>
        <dbReference type="Proteomes" id="UP000831768"/>
    </source>
</evidence>
<dbReference type="SUPFAM" id="SSF158745">
    <property type="entry name" value="LanC-like"/>
    <property type="match status" value="1"/>
</dbReference>
<gene>
    <name evidence="3" type="ORF">MW046_07445</name>
</gene>
<dbReference type="Gene3D" id="1.50.10.10">
    <property type="match status" value="1"/>
</dbReference>
<name>A0A8T9ZYP4_9EURY</name>
<dbReference type="CDD" id="cd04792">
    <property type="entry name" value="LanM-like"/>
    <property type="match status" value="1"/>
</dbReference>
<feature type="domain" description="Lantibiotic biosynthesis protein dehydration" evidence="2">
    <location>
        <begin position="209"/>
        <end position="592"/>
    </location>
</feature>
<reference evidence="3" key="1">
    <citation type="submission" date="2022-04" db="EMBL/GenBank/DDBJ databases">
        <title>Halocatena sp. nov., isolated from a salt lake.</title>
        <authorList>
            <person name="Cui H.-L."/>
        </authorList>
    </citation>
    <scope>NUCLEOTIDE SEQUENCE</scope>
    <source>
        <strain evidence="3">AD-1</strain>
    </source>
</reference>
<organism evidence="3 4">
    <name type="scientific">Halocatena salina</name>
    <dbReference type="NCBI Taxonomy" id="2934340"/>
    <lineage>
        <taxon>Archaea</taxon>
        <taxon>Methanobacteriati</taxon>
        <taxon>Methanobacteriota</taxon>
        <taxon>Stenosarchaea group</taxon>
        <taxon>Halobacteria</taxon>
        <taxon>Halobacteriales</taxon>
        <taxon>Natronomonadaceae</taxon>
        <taxon>Halocatena</taxon>
    </lineage>
</organism>
<dbReference type="EMBL" id="CP096019">
    <property type="protein sequence ID" value="UPM41822.1"/>
    <property type="molecule type" value="Genomic_DNA"/>
</dbReference>
<evidence type="ECO:0000259" key="2">
    <source>
        <dbReference type="Pfam" id="PF13575"/>
    </source>
</evidence>
<dbReference type="GO" id="GO:0005975">
    <property type="term" value="P:carbohydrate metabolic process"/>
    <property type="evidence" value="ECO:0007669"/>
    <property type="project" value="InterPro"/>
</dbReference>
<dbReference type="InterPro" id="IPR025410">
    <property type="entry name" value="Lant_dehyd"/>
</dbReference>
<sequence>MEHLSSEDRRTIAGRARTIHERLNGPSNEPGGEPPIDPDEIVAEWTELFPDEESFTERLEHEGLTEAAVYEQLSATRWPEETPTPEWIDELESLIDHIKQFDPDGRRAISSEIPFVDLLIAVADYGWAQLADEIRPPNGVPKLEEWLLARLGRLCVRALYVEFKAFIEYHDPELAATDPEDVAEPGTAYYDRFIEAMFDDGFRKLCLEYPVLARFIVRQIEQWVTTVTAICRRLRADRGMLDDRFAIDGEITAIDPLADDAHAGGQVPVRVSFESGSVIYKPRSVDAGRLLYTVLDRLGSHLSTLEMTAPTYLSRDGYGWMETIDYREPSDTAAVDSYYKRVGMLLCVAYVLDLPDCQFENLMVSGDQPTIVDAETIFHPYIDPVAAAYTTEVDAAISDSILRTGLLPWAIGDIGDEDNDLKKPLLAAGVGSSSETIEVSEISKPTVTAVNTDVMTITGEAPTVDRTTNTLSKDGTDHPPEEHIDTIVDGFQRTYDVIRELHENGRFRSEIVDPELIAGVENRLVFRSTDIYYSILRLSVARDPLRDGGRLSVEFERLAAWFFNDRIESDRYWGLYDAERRSLRQRDVPRFTGRPGGTALYHDGTPTGLDADLSGYERCQQRLDAMGSADLQTQTWLIRRCIDDSFPARETPSSPLELTDERLQEEAIRYGDQVIDAAMETTVGHRWVSFIGGELPQLCVSPADNTLYDGRGGIGLAAAAIYDRTGHDRFRDVAIEALDLVAADHGESPTEFGGIKGTGSIVYTLSVAASLLDRPEYRDRAAEYARAMTSTQLEGRPFDLVDGTAGMLLALLAHYERYGGTAIRDRAIDCGQRLLDGRVSVDGHRVWTTNDGDAMAGFAHGVSGIAYALARLAAVVGDDRYGSAAREALAYESTLYVPKRSNYAISSEPDRFQDQWCHGRTGCALARLGIGVQLGDDELVTEANELLSATVEAEFSQYDQLCCGNLGRTVTLLEAARHTDRAETDARVIAGQCLAREQQTGALSMLGNGEPVHNPTFFHGSSGAAYTILRLRDPEALPCVLLLE</sequence>
<proteinExistence type="predicted"/>
<evidence type="ECO:0000256" key="1">
    <source>
        <dbReference type="SAM" id="MobiDB-lite"/>
    </source>
</evidence>
<dbReference type="InterPro" id="IPR012341">
    <property type="entry name" value="6hp_glycosidase-like_sf"/>
</dbReference>
<dbReference type="InterPro" id="IPR007822">
    <property type="entry name" value="LANC-like"/>
</dbReference>
<dbReference type="AlphaFoldDB" id="A0A8T9ZYP4"/>
<dbReference type="PIRSF" id="PIRSF037228">
    <property type="entry name" value="Lant_mod_RumM"/>
    <property type="match status" value="1"/>
</dbReference>
<dbReference type="PRINTS" id="PR01950">
    <property type="entry name" value="LANCSUPER"/>
</dbReference>
<accession>A0A8T9ZYP4</accession>
<evidence type="ECO:0000313" key="3">
    <source>
        <dbReference type="EMBL" id="UPM41822.1"/>
    </source>
</evidence>
<dbReference type="GO" id="GO:0031179">
    <property type="term" value="P:peptide modification"/>
    <property type="evidence" value="ECO:0007669"/>
    <property type="project" value="InterPro"/>
</dbReference>
<dbReference type="NCBIfam" id="TIGR03897">
    <property type="entry name" value="lanti_2_LanM"/>
    <property type="match status" value="1"/>
</dbReference>
<dbReference type="PRINTS" id="PR01955">
    <property type="entry name" value="LANCFRANKIA"/>
</dbReference>
<dbReference type="Pfam" id="PF05147">
    <property type="entry name" value="LANC_like"/>
    <property type="match status" value="1"/>
</dbReference>